<name>A0A1V7WSV7_KLEPN</name>
<evidence type="ECO:0000313" key="1">
    <source>
        <dbReference type="EMBL" id="VEB07565.1"/>
    </source>
</evidence>
<sequence length="79" mass="9287">MPRNSDIEIAWRQAIVIEPNGRRTVTTSGFIRELAKVNWHWSPRQANQWIEHYVTTFRDVSTQEGDERTFQLYNPNGGL</sequence>
<dbReference type="RefSeq" id="WP_032443530.1">
    <property type="nucleotide sequence ID" value="NZ_AP018750.1"/>
</dbReference>
<organism evidence="1 2">
    <name type="scientific">Klebsiella pneumoniae</name>
    <dbReference type="NCBI Taxonomy" id="573"/>
    <lineage>
        <taxon>Bacteria</taxon>
        <taxon>Pseudomonadati</taxon>
        <taxon>Pseudomonadota</taxon>
        <taxon>Gammaproteobacteria</taxon>
        <taxon>Enterobacterales</taxon>
        <taxon>Enterobacteriaceae</taxon>
        <taxon>Klebsiella/Raoultella group</taxon>
        <taxon>Klebsiella</taxon>
        <taxon>Klebsiella pneumoniae complex</taxon>
    </lineage>
</organism>
<dbReference type="EMBL" id="LR134162">
    <property type="protein sequence ID" value="VEB07565.1"/>
    <property type="molecule type" value="Genomic_DNA"/>
</dbReference>
<protein>
    <submittedName>
        <fullName evidence="1">Uncharacterized protein</fullName>
    </submittedName>
</protein>
<dbReference type="AlphaFoldDB" id="A0A1V7WSV7"/>
<reference evidence="1 2" key="1">
    <citation type="submission" date="2018-12" db="EMBL/GenBank/DDBJ databases">
        <authorList>
            <consortium name="Pathogen Informatics"/>
        </authorList>
    </citation>
    <scope>NUCLEOTIDE SEQUENCE [LARGE SCALE GENOMIC DNA]</scope>
    <source>
        <strain evidence="1 2">NCTC13635</strain>
    </source>
</reference>
<accession>A0A1V7WSV7</accession>
<gene>
    <name evidence="1" type="ORF">NCTC13635_06879</name>
</gene>
<dbReference type="Proteomes" id="UP000282433">
    <property type="component" value="Chromosome"/>
</dbReference>
<proteinExistence type="predicted"/>
<evidence type="ECO:0000313" key="2">
    <source>
        <dbReference type="Proteomes" id="UP000282433"/>
    </source>
</evidence>